<proteinExistence type="predicted"/>
<name>A0AAE5CC66_9BACT</name>
<organism evidence="1 2">
    <name type="scientific">Candidatus Kutchimonas denitrificans</name>
    <dbReference type="NCBI Taxonomy" id="3056748"/>
    <lineage>
        <taxon>Bacteria</taxon>
        <taxon>Pseudomonadati</taxon>
        <taxon>Gemmatimonadota</taxon>
        <taxon>Gemmatimonadia</taxon>
        <taxon>Candidatus Palauibacterales</taxon>
        <taxon>Candidatus Palauibacteraceae</taxon>
        <taxon>Candidatus Kutchimonas</taxon>
    </lineage>
</organism>
<protein>
    <submittedName>
        <fullName evidence="1">Uncharacterized protein</fullName>
    </submittedName>
</protein>
<dbReference type="Proteomes" id="UP000702544">
    <property type="component" value="Unassembled WGS sequence"/>
</dbReference>
<dbReference type="EMBL" id="JAACAK010000148">
    <property type="protein sequence ID" value="NIR76742.1"/>
    <property type="molecule type" value="Genomic_DNA"/>
</dbReference>
<evidence type="ECO:0000313" key="1">
    <source>
        <dbReference type="EMBL" id="NIR76742.1"/>
    </source>
</evidence>
<evidence type="ECO:0000313" key="2">
    <source>
        <dbReference type="Proteomes" id="UP000702544"/>
    </source>
</evidence>
<dbReference type="AlphaFoldDB" id="A0AAE5CC66"/>
<reference evidence="1 2" key="1">
    <citation type="submission" date="2020-01" db="EMBL/GenBank/DDBJ databases">
        <title>Genomes assembled from Gulf of Kutch pelagic sediment metagenomes.</title>
        <authorList>
            <person name="Chandrashekar M."/>
            <person name="Mahajan M.S."/>
            <person name="Dave K.J."/>
            <person name="Vatsa P."/>
            <person name="Nathani N.M."/>
        </authorList>
    </citation>
    <scope>NUCLEOTIDE SEQUENCE [LARGE SCALE GENOMIC DNA]</scope>
    <source>
        <strain evidence="1">KS3-K002</strain>
    </source>
</reference>
<gene>
    <name evidence="1" type="ORF">GWO12_16825</name>
</gene>
<comment type="caution">
    <text evidence="1">The sequence shown here is derived from an EMBL/GenBank/DDBJ whole genome shotgun (WGS) entry which is preliminary data.</text>
</comment>
<accession>A0AAE5CC66</accession>
<sequence length="51" mass="6089">MTERYWIRPTRPDAVAWTNPPEWIARLMAALGYTEVDAACFRIHIKTRWRA</sequence>